<dbReference type="Proteomes" id="UP000053144">
    <property type="component" value="Chromosome 8"/>
</dbReference>
<protein>
    <recommendedName>
        <fullName evidence="15">Response regulatory domain-containing protein</fullName>
    </recommendedName>
</protein>
<dbReference type="SUPFAM" id="SSF52172">
    <property type="entry name" value="CheY-like"/>
    <property type="match status" value="1"/>
</dbReference>
<dbReference type="OMA" id="TRTQENQ"/>
<sequence length="831" mass="90837">MNNNVGKGKRGLAERNHMIFDKKSLNFGVANGGVSSGSSTEDDPRFNKLNQDGNNGLKGLIQINGSLQVSQQPPQGPVICWDRFLPVRSIKVLLVEDDDSTRHVVRALFCNCSYEVTAVSNGLQAWKVLENPENCIGLVLTEVAMPILSGIGLLCKIMNHKTLKNIPVIMMSSHDSMGIIFKCLSKGAVDFLVKPIRRNELKNLWQHVWRRCHSSSGSGSESATNFRKSTKSRSNDASENNSDSNEENDYGSKGLSIRDGSDNGSGTQASKIVVTCQNCGSDDHGNVSNVDGDEESMAWRLDWVVSSWTKCLAQVGSPHPLSPHKQLVDPPDSTCAQVMQTKTEKASCRWVHATEKECLELIDHLDDVAMGKDLAVGISLSMQLEHRLEGLSSNPMGKGANKMSDDDDMQIVKGQSNACEKGEMECNGGKTRTQENQTMNVIDVTDSNSPQAESRDLNTPNGFSGFSLTKENSCPKEHPSLELTLKRLGEVRDPKNVTGEECNVLRHSDQSAFSKYNTASSANQARTGNVGSCSPLANGSAAPNAEVINNFPSHSNVTPPNQQSNGSNNINDMASINTYLGTKPCTFDKMPESVRGLGSFNSSELRTIRNNSISSSQKKTYAREEYMEIVRGQVGSSEHEFKAEHTHYELHHYNHISRKAAVDLQSDHDLLLKRSTNTAQQCVSSNAFGGPAESNAANYTIDGNAGESDHGSNGHGSNGQDGTMTMRTVNVENGNVAVGSIGVGGIDRKTIGNGADEGRLSLREAALTKFRQKRKERCFEKRVRYHSRKKLAEQRPRIRGQFVRRIVSEAKEEKDHQSDNLVPGDNTDIPQ</sequence>
<dbReference type="Gene3D" id="3.40.50.2300">
    <property type="match status" value="1"/>
</dbReference>
<evidence type="ECO:0000313" key="14">
    <source>
        <dbReference type="Proteomes" id="UP000053144"/>
    </source>
</evidence>
<keyword evidence="5" id="KW-0090">Biological rhythms</keyword>
<dbReference type="STRING" id="3914.A0A0L9V6Q2"/>
<dbReference type="Pfam" id="PF06203">
    <property type="entry name" value="CCT"/>
    <property type="match status" value="1"/>
</dbReference>
<evidence type="ECO:0000256" key="7">
    <source>
        <dbReference type="ARBA" id="ARBA00023242"/>
    </source>
</evidence>
<dbReference type="FunFam" id="3.40.50.2300:FF:000214">
    <property type="entry name" value="Two-component response regulator-like PRR37"/>
    <property type="match status" value="1"/>
</dbReference>
<evidence type="ECO:0000256" key="6">
    <source>
        <dbReference type="ARBA" id="ARBA00023163"/>
    </source>
</evidence>
<evidence type="ECO:0000256" key="1">
    <source>
        <dbReference type="ARBA" id="ARBA00004123"/>
    </source>
</evidence>
<feature type="region of interest" description="Disordered" evidence="10">
    <location>
        <begin position="809"/>
        <end position="831"/>
    </location>
</feature>
<evidence type="ECO:0000256" key="9">
    <source>
        <dbReference type="PROSITE-ProRule" id="PRU00357"/>
    </source>
</evidence>
<feature type="region of interest" description="Disordered" evidence="10">
    <location>
        <begin position="213"/>
        <end position="267"/>
    </location>
</feature>
<dbReference type="GO" id="GO:0009736">
    <property type="term" value="P:cytokinin-activated signaling pathway"/>
    <property type="evidence" value="ECO:0007669"/>
    <property type="project" value="InterPro"/>
</dbReference>
<dbReference type="GO" id="GO:0005634">
    <property type="term" value="C:nucleus"/>
    <property type="evidence" value="ECO:0007669"/>
    <property type="project" value="UniProtKB-SubCell"/>
</dbReference>
<evidence type="ECO:0000256" key="4">
    <source>
        <dbReference type="ARBA" id="ARBA00023015"/>
    </source>
</evidence>
<evidence type="ECO:0000256" key="8">
    <source>
        <dbReference type="PROSITE-ProRule" id="PRU00169"/>
    </source>
</evidence>
<evidence type="ECO:0000256" key="3">
    <source>
        <dbReference type="ARBA" id="ARBA00023012"/>
    </source>
</evidence>
<keyword evidence="3" id="KW-0902">Two-component regulatory system</keyword>
<dbReference type="PROSITE" id="PS50110">
    <property type="entry name" value="RESPONSE_REGULATORY"/>
    <property type="match status" value="1"/>
</dbReference>
<comment type="subcellular location">
    <subcellularLocation>
        <location evidence="1 9">Nucleus</location>
    </subcellularLocation>
</comment>
<reference evidence="14" key="1">
    <citation type="journal article" date="2015" name="Proc. Natl. Acad. Sci. U.S.A.">
        <title>Genome sequencing of adzuki bean (Vigna angularis) provides insight into high starch and low fat accumulation and domestication.</title>
        <authorList>
            <person name="Yang K."/>
            <person name="Tian Z."/>
            <person name="Chen C."/>
            <person name="Luo L."/>
            <person name="Zhao B."/>
            <person name="Wang Z."/>
            <person name="Yu L."/>
            <person name="Li Y."/>
            <person name="Sun Y."/>
            <person name="Li W."/>
            <person name="Chen Y."/>
            <person name="Li Y."/>
            <person name="Zhang Y."/>
            <person name="Ai D."/>
            <person name="Zhao J."/>
            <person name="Shang C."/>
            <person name="Ma Y."/>
            <person name="Wu B."/>
            <person name="Wang M."/>
            <person name="Gao L."/>
            <person name="Sun D."/>
            <person name="Zhang P."/>
            <person name="Guo F."/>
            <person name="Wang W."/>
            <person name="Li Y."/>
            <person name="Wang J."/>
            <person name="Varshney R.K."/>
            <person name="Wang J."/>
            <person name="Ling H.Q."/>
            <person name="Wan P."/>
        </authorList>
    </citation>
    <scope>NUCLEOTIDE SEQUENCE</scope>
    <source>
        <strain evidence="14">cv. Jingnong 6</strain>
    </source>
</reference>
<evidence type="ECO:0000259" key="12">
    <source>
        <dbReference type="PROSITE" id="PS51017"/>
    </source>
</evidence>
<name>A0A0L9V6Q2_PHAAN</name>
<evidence type="ECO:0000256" key="2">
    <source>
        <dbReference type="ARBA" id="ARBA00010330"/>
    </source>
</evidence>
<dbReference type="PROSITE" id="PS51017">
    <property type="entry name" value="CCT"/>
    <property type="match status" value="1"/>
</dbReference>
<feature type="compositionally biased region" description="Basic and acidic residues" evidence="10">
    <location>
        <begin position="809"/>
        <end position="818"/>
    </location>
</feature>
<dbReference type="InterPro" id="IPR001789">
    <property type="entry name" value="Sig_transdc_resp-reg_receiver"/>
</dbReference>
<dbReference type="CDD" id="cd17582">
    <property type="entry name" value="psREC_PRR"/>
    <property type="match status" value="1"/>
</dbReference>
<dbReference type="GO" id="GO:0000160">
    <property type="term" value="P:phosphorelay signal transduction system"/>
    <property type="evidence" value="ECO:0007669"/>
    <property type="project" value="UniProtKB-KW"/>
</dbReference>
<dbReference type="PANTHER" id="PTHR43874">
    <property type="entry name" value="TWO-COMPONENT RESPONSE REGULATOR"/>
    <property type="match status" value="1"/>
</dbReference>
<evidence type="ECO:0008006" key="15">
    <source>
        <dbReference type="Google" id="ProtNLM"/>
    </source>
</evidence>
<feature type="region of interest" description="Disordered" evidence="10">
    <location>
        <begin position="684"/>
        <end position="725"/>
    </location>
</feature>
<evidence type="ECO:0000256" key="5">
    <source>
        <dbReference type="ARBA" id="ARBA00023108"/>
    </source>
</evidence>
<proteinExistence type="inferred from homology"/>
<comment type="similarity">
    <text evidence="2">Belongs to the ARR-like family.</text>
</comment>
<dbReference type="AlphaFoldDB" id="A0A0L9V6Q2"/>
<feature type="domain" description="CCT" evidence="12">
    <location>
        <begin position="763"/>
        <end position="805"/>
    </location>
</feature>
<keyword evidence="4" id="KW-0805">Transcription regulation</keyword>
<dbReference type="GO" id="GO:0045892">
    <property type="term" value="P:negative regulation of DNA-templated transcription"/>
    <property type="evidence" value="ECO:0007669"/>
    <property type="project" value="UniProtKB-ARBA"/>
</dbReference>
<dbReference type="Gramene" id="KOM50750">
    <property type="protein sequence ID" value="KOM50750"/>
    <property type="gene ID" value="LR48_Vigan08g157700"/>
</dbReference>
<feature type="domain" description="Response regulatory" evidence="11">
    <location>
        <begin position="91"/>
        <end position="209"/>
    </location>
</feature>
<dbReference type="SMART" id="SM00448">
    <property type="entry name" value="REC"/>
    <property type="match status" value="1"/>
</dbReference>
<gene>
    <name evidence="13" type="ORF">LR48_Vigan08g157700</name>
</gene>
<dbReference type="InterPro" id="IPR045279">
    <property type="entry name" value="ARR-like"/>
</dbReference>
<evidence type="ECO:0000313" key="13">
    <source>
        <dbReference type="EMBL" id="KOM50750.1"/>
    </source>
</evidence>
<evidence type="ECO:0000259" key="11">
    <source>
        <dbReference type="PROSITE" id="PS50110"/>
    </source>
</evidence>
<evidence type="ECO:0000256" key="10">
    <source>
        <dbReference type="SAM" id="MobiDB-lite"/>
    </source>
</evidence>
<dbReference type="EMBL" id="CM003378">
    <property type="protein sequence ID" value="KOM50750.1"/>
    <property type="molecule type" value="Genomic_DNA"/>
</dbReference>
<dbReference type="GO" id="GO:0007623">
    <property type="term" value="P:circadian rhythm"/>
    <property type="evidence" value="ECO:0007669"/>
    <property type="project" value="UniProtKB-ARBA"/>
</dbReference>
<dbReference type="InterPro" id="IPR011006">
    <property type="entry name" value="CheY-like_superfamily"/>
</dbReference>
<dbReference type="InterPro" id="IPR010402">
    <property type="entry name" value="CCT_domain"/>
</dbReference>
<keyword evidence="6" id="KW-0804">Transcription</keyword>
<organism evidence="13 14">
    <name type="scientific">Phaseolus angularis</name>
    <name type="common">Azuki bean</name>
    <name type="synonym">Vigna angularis</name>
    <dbReference type="NCBI Taxonomy" id="3914"/>
    <lineage>
        <taxon>Eukaryota</taxon>
        <taxon>Viridiplantae</taxon>
        <taxon>Streptophyta</taxon>
        <taxon>Embryophyta</taxon>
        <taxon>Tracheophyta</taxon>
        <taxon>Spermatophyta</taxon>
        <taxon>Magnoliopsida</taxon>
        <taxon>eudicotyledons</taxon>
        <taxon>Gunneridae</taxon>
        <taxon>Pentapetalae</taxon>
        <taxon>rosids</taxon>
        <taxon>fabids</taxon>
        <taxon>Fabales</taxon>
        <taxon>Fabaceae</taxon>
        <taxon>Papilionoideae</taxon>
        <taxon>50 kb inversion clade</taxon>
        <taxon>NPAAA clade</taxon>
        <taxon>indigoferoid/millettioid clade</taxon>
        <taxon>Phaseoleae</taxon>
        <taxon>Vigna</taxon>
    </lineage>
</organism>
<keyword evidence="7 9" id="KW-0539">Nucleus</keyword>
<accession>A0A0L9V6Q2</accession>
<dbReference type="GO" id="GO:0010017">
    <property type="term" value="P:red or far-red light signaling pathway"/>
    <property type="evidence" value="ECO:0007669"/>
    <property type="project" value="UniProtKB-ARBA"/>
</dbReference>
<comment type="caution">
    <text evidence="8">Lacks conserved residue(s) required for the propagation of feature annotation.</text>
</comment>
<dbReference type="PANTHER" id="PTHR43874:SF117">
    <property type="entry name" value="TWO-COMPONENT RESPONSE REGULATOR-LIKE APRR3"/>
    <property type="match status" value="1"/>
</dbReference>
<dbReference type="Pfam" id="PF00072">
    <property type="entry name" value="Response_reg"/>
    <property type="match status" value="1"/>
</dbReference>